<name>A0A955RWW8_UNCKA</name>
<evidence type="ECO:0000313" key="1">
    <source>
        <dbReference type="EMBL" id="MCA9397512.1"/>
    </source>
</evidence>
<organism evidence="1 2">
    <name type="scientific">candidate division WWE3 bacterium</name>
    <dbReference type="NCBI Taxonomy" id="2053526"/>
    <lineage>
        <taxon>Bacteria</taxon>
        <taxon>Katanobacteria</taxon>
    </lineage>
</organism>
<evidence type="ECO:0000313" key="2">
    <source>
        <dbReference type="Proteomes" id="UP000699691"/>
    </source>
</evidence>
<sequence length="88" mass="9889">MELNKEGAKYAATSKLLHERLNSLETIRDSGLETVRFVASGSSSEQLYNYIVSGILDTNDRIIVSQLKNGDNFGLLDSQVWNWINARL</sequence>
<protein>
    <submittedName>
        <fullName evidence="1">Uncharacterized protein</fullName>
    </submittedName>
</protein>
<accession>A0A955RWW8</accession>
<comment type="caution">
    <text evidence="1">The sequence shown here is derived from an EMBL/GenBank/DDBJ whole genome shotgun (WGS) entry which is preliminary data.</text>
</comment>
<proteinExistence type="predicted"/>
<reference evidence="1" key="1">
    <citation type="submission" date="2020-04" db="EMBL/GenBank/DDBJ databases">
        <authorList>
            <person name="Zhang T."/>
        </authorList>
    </citation>
    <scope>NUCLEOTIDE SEQUENCE</scope>
    <source>
        <strain evidence="1">HKST-UBA02</strain>
    </source>
</reference>
<dbReference type="Proteomes" id="UP000699691">
    <property type="component" value="Unassembled WGS sequence"/>
</dbReference>
<dbReference type="AlphaFoldDB" id="A0A955RWW8"/>
<dbReference type="EMBL" id="JAGQKY010000054">
    <property type="protein sequence ID" value="MCA9397512.1"/>
    <property type="molecule type" value="Genomic_DNA"/>
</dbReference>
<reference evidence="1" key="2">
    <citation type="journal article" date="2021" name="Microbiome">
        <title>Successional dynamics and alternative stable states in a saline activated sludge microbial community over 9 years.</title>
        <authorList>
            <person name="Wang Y."/>
            <person name="Ye J."/>
            <person name="Ju F."/>
            <person name="Liu L."/>
            <person name="Boyd J.A."/>
            <person name="Deng Y."/>
            <person name="Parks D.H."/>
            <person name="Jiang X."/>
            <person name="Yin X."/>
            <person name="Woodcroft B.J."/>
            <person name="Tyson G.W."/>
            <person name="Hugenholtz P."/>
            <person name="Polz M.F."/>
            <person name="Zhang T."/>
        </authorList>
    </citation>
    <scope>NUCLEOTIDE SEQUENCE</scope>
    <source>
        <strain evidence="1">HKST-UBA02</strain>
    </source>
</reference>
<gene>
    <name evidence="1" type="ORF">KC573_01675</name>
</gene>